<name>A0A428P095_9HYPO</name>
<sequence>MRPRIHPLDRDIVTGHILGLFHNLYISSDGPFVDLYFNFLQRCSLDCSVEIEEGGKETWVWVTMDPTDWLMAHESLNDRWYDGAFGHYMKLPSPYDVGPWFWARVPGSSDSILEEELETLEINYSFTTHRLSSWTWSDSDSTLRRPSVAWFNSQTVTMVASEEALRQWLKDSPYFRLFPKLKICSRLVGEDEMTLAMAAPKPEYRSVCYYDWPECFFDSEHIPGKQQNISIF</sequence>
<gene>
    <name evidence="1" type="ORF">CEP54_013794</name>
</gene>
<reference evidence="1 2" key="1">
    <citation type="submission" date="2017-06" db="EMBL/GenBank/DDBJ databases">
        <title>Comparative genomic analysis of Ambrosia Fusariam Clade fungi.</title>
        <authorList>
            <person name="Stajich J.E."/>
            <person name="Carrillo J."/>
            <person name="Kijimoto T."/>
            <person name="Eskalen A."/>
            <person name="O'Donnell K."/>
            <person name="Kasson M."/>
        </authorList>
    </citation>
    <scope>NUCLEOTIDE SEQUENCE [LARGE SCALE GENOMIC DNA]</scope>
    <source>
        <strain evidence="1 2">NRRL62584</strain>
    </source>
</reference>
<accession>A0A428P095</accession>
<comment type="caution">
    <text evidence="1">The sequence shown here is derived from an EMBL/GenBank/DDBJ whole genome shotgun (WGS) entry which is preliminary data.</text>
</comment>
<dbReference type="STRING" id="1325734.A0A428P095"/>
<protein>
    <submittedName>
        <fullName evidence="1">Uncharacterized protein</fullName>
    </submittedName>
</protein>
<keyword evidence="2" id="KW-1185">Reference proteome</keyword>
<organism evidence="1 2">
    <name type="scientific">Fusarium duplospermum</name>
    <dbReference type="NCBI Taxonomy" id="1325734"/>
    <lineage>
        <taxon>Eukaryota</taxon>
        <taxon>Fungi</taxon>
        <taxon>Dikarya</taxon>
        <taxon>Ascomycota</taxon>
        <taxon>Pezizomycotina</taxon>
        <taxon>Sordariomycetes</taxon>
        <taxon>Hypocreomycetidae</taxon>
        <taxon>Hypocreales</taxon>
        <taxon>Nectriaceae</taxon>
        <taxon>Fusarium</taxon>
        <taxon>Fusarium solani species complex</taxon>
    </lineage>
</organism>
<evidence type="ECO:0000313" key="2">
    <source>
        <dbReference type="Proteomes" id="UP000288168"/>
    </source>
</evidence>
<dbReference type="Proteomes" id="UP000288168">
    <property type="component" value="Unassembled WGS sequence"/>
</dbReference>
<evidence type="ECO:0000313" key="1">
    <source>
        <dbReference type="EMBL" id="RSL46533.1"/>
    </source>
</evidence>
<proteinExistence type="predicted"/>
<dbReference type="AlphaFoldDB" id="A0A428P095"/>
<dbReference type="EMBL" id="NKCI01000236">
    <property type="protein sequence ID" value="RSL46533.1"/>
    <property type="molecule type" value="Genomic_DNA"/>
</dbReference>